<dbReference type="GeneID" id="85435566"/>
<proteinExistence type="predicted"/>
<organism evidence="2 3">
    <name type="scientific">Colletotrichum navitas</name>
    <dbReference type="NCBI Taxonomy" id="681940"/>
    <lineage>
        <taxon>Eukaryota</taxon>
        <taxon>Fungi</taxon>
        <taxon>Dikarya</taxon>
        <taxon>Ascomycota</taxon>
        <taxon>Pezizomycotina</taxon>
        <taxon>Sordariomycetes</taxon>
        <taxon>Hypocreomycetidae</taxon>
        <taxon>Glomerellales</taxon>
        <taxon>Glomerellaceae</taxon>
        <taxon>Colletotrichum</taxon>
        <taxon>Colletotrichum graminicola species complex</taxon>
    </lineage>
</organism>
<protein>
    <submittedName>
        <fullName evidence="2">Uncharacterized protein</fullName>
    </submittedName>
</protein>
<feature type="transmembrane region" description="Helical" evidence="1">
    <location>
        <begin position="86"/>
        <end position="107"/>
    </location>
</feature>
<comment type="caution">
    <text evidence="2">The sequence shown here is derived from an EMBL/GenBank/DDBJ whole genome shotgun (WGS) entry which is preliminary data.</text>
</comment>
<evidence type="ECO:0000256" key="1">
    <source>
        <dbReference type="SAM" id="Phobius"/>
    </source>
</evidence>
<evidence type="ECO:0000313" key="2">
    <source>
        <dbReference type="EMBL" id="KAK1593300.1"/>
    </source>
</evidence>
<keyword evidence="1" id="KW-0472">Membrane</keyword>
<evidence type="ECO:0000313" key="3">
    <source>
        <dbReference type="Proteomes" id="UP001230504"/>
    </source>
</evidence>
<accession>A0AAD8V6G2</accession>
<keyword evidence="1" id="KW-1133">Transmembrane helix</keyword>
<dbReference type="RefSeq" id="XP_060414611.1">
    <property type="nucleotide sequence ID" value="XM_060551326.1"/>
</dbReference>
<name>A0AAD8V6G2_9PEZI</name>
<dbReference type="EMBL" id="JAHLJV010000026">
    <property type="protein sequence ID" value="KAK1593300.1"/>
    <property type="molecule type" value="Genomic_DNA"/>
</dbReference>
<dbReference type="Proteomes" id="UP001230504">
    <property type="component" value="Unassembled WGS sequence"/>
</dbReference>
<gene>
    <name evidence="2" type="ORF">LY79DRAFT_183666</name>
</gene>
<keyword evidence="1" id="KW-0812">Transmembrane</keyword>
<reference evidence="2" key="1">
    <citation type="submission" date="2021-06" db="EMBL/GenBank/DDBJ databases">
        <title>Comparative genomics, transcriptomics and evolutionary studies reveal genomic signatures of adaptation to plant cell wall in hemibiotrophic fungi.</title>
        <authorList>
            <consortium name="DOE Joint Genome Institute"/>
            <person name="Baroncelli R."/>
            <person name="Diaz J.F."/>
            <person name="Benocci T."/>
            <person name="Peng M."/>
            <person name="Battaglia E."/>
            <person name="Haridas S."/>
            <person name="Andreopoulos W."/>
            <person name="Labutti K."/>
            <person name="Pangilinan J."/>
            <person name="Floch G.L."/>
            <person name="Makela M.R."/>
            <person name="Henrissat B."/>
            <person name="Grigoriev I.V."/>
            <person name="Crouch J.A."/>
            <person name="De Vries R.P."/>
            <person name="Sukno S.A."/>
            <person name="Thon M.R."/>
        </authorList>
    </citation>
    <scope>NUCLEOTIDE SEQUENCE</scope>
    <source>
        <strain evidence="2">CBS 125086</strain>
    </source>
</reference>
<keyword evidence="3" id="KW-1185">Reference proteome</keyword>
<dbReference type="AlphaFoldDB" id="A0AAD8V6G2"/>
<sequence>MTAFGPGQDCIRLHIGLMMPLLNFFGLWPKVAPREVLISLVWLRTALLGIRLSDCNNRNLKDLKKDDYKSGKQLIRSSLLDLFSHWNSLLVLLVVLNLYVCIAVYSSSLTELCLVSL</sequence>